<evidence type="ECO:0000313" key="7">
    <source>
        <dbReference type="Proteomes" id="UP000449249"/>
    </source>
</evidence>
<dbReference type="AlphaFoldDB" id="A0A173URB6"/>
<dbReference type="Proteomes" id="UP000095597">
    <property type="component" value="Unassembled WGS sequence"/>
</dbReference>
<feature type="transmembrane region" description="Helical" evidence="3">
    <location>
        <begin position="70"/>
        <end position="91"/>
    </location>
</feature>
<keyword evidence="3" id="KW-1133">Transmembrane helix</keyword>
<reference evidence="4 6" key="1">
    <citation type="submission" date="2015-09" db="EMBL/GenBank/DDBJ databases">
        <authorList>
            <consortium name="Pathogen Informatics"/>
        </authorList>
    </citation>
    <scope>NUCLEOTIDE SEQUENCE [LARGE SCALE GENOMIC DNA]</scope>
    <source>
        <strain evidence="4 6">2789STDY5834961</strain>
    </source>
</reference>
<evidence type="ECO:0000313" key="5">
    <source>
        <dbReference type="EMBL" id="MZK09572.1"/>
    </source>
</evidence>
<dbReference type="EMBL" id="WWSH01000003">
    <property type="protein sequence ID" value="MZK09572.1"/>
    <property type="molecule type" value="Genomic_DNA"/>
</dbReference>
<feature type="coiled-coil region" evidence="1">
    <location>
        <begin position="90"/>
        <end position="124"/>
    </location>
</feature>
<feature type="compositionally biased region" description="Basic residues" evidence="2">
    <location>
        <begin position="44"/>
        <end position="61"/>
    </location>
</feature>
<sequence>MAARKSYASDRRQSGGYSSARSKAGQAYMYGNVVAKPEYEPKKNRSSVKRRKKVSRQVQKNRNRALHMNAAYVVFLAIAATIVLLLCVNYVRLQSEVTKHSKNVTALQEELADLKEENTTKYNAVVDSVNLDVIREKAINQLGMTYATPDQIMEYDNPASDYVKQYENIPENGVLAQSDKNKK</sequence>
<gene>
    <name evidence="4" type="ORF">ERS852573_02232</name>
    <name evidence="5" type="ORF">GT576_04305</name>
</gene>
<dbReference type="RefSeq" id="WP_055214762.1">
    <property type="nucleotide sequence ID" value="NZ_CAXSPU010000012.1"/>
</dbReference>
<reference evidence="5 7" key="2">
    <citation type="journal article" date="2019" name="Nat. Med.">
        <title>A library of human gut bacterial isolates paired with longitudinal multiomics data enables mechanistic microbiome research.</title>
        <authorList>
            <person name="Poyet M."/>
            <person name="Groussin M."/>
            <person name="Gibbons S.M."/>
            <person name="Avila-Pacheco J."/>
            <person name="Jiang X."/>
            <person name="Kearney S.M."/>
            <person name="Perrotta A.R."/>
            <person name="Berdy B."/>
            <person name="Zhao S."/>
            <person name="Lieberman T.D."/>
            <person name="Swanson P.K."/>
            <person name="Smith M."/>
            <person name="Roesemann S."/>
            <person name="Alexander J.E."/>
            <person name="Rich S.A."/>
            <person name="Livny J."/>
            <person name="Vlamakis H."/>
            <person name="Clish C."/>
            <person name="Bullock K."/>
            <person name="Deik A."/>
            <person name="Scott J."/>
            <person name="Pierce K.A."/>
            <person name="Xavier R.J."/>
            <person name="Alm E.J."/>
        </authorList>
    </citation>
    <scope>NUCLEOTIDE SEQUENCE [LARGE SCALE GENOMIC DNA]</scope>
    <source>
        <strain evidence="5 7">BIOML-A1</strain>
    </source>
</reference>
<dbReference type="OrthoDB" id="2051525at2"/>
<proteinExistence type="predicted"/>
<accession>A0A173URB6</accession>
<feature type="region of interest" description="Disordered" evidence="2">
    <location>
        <begin position="1"/>
        <end position="22"/>
    </location>
</feature>
<evidence type="ECO:0000313" key="6">
    <source>
        <dbReference type="Proteomes" id="UP000095597"/>
    </source>
</evidence>
<dbReference type="EMBL" id="CYXO01000014">
    <property type="protein sequence ID" value="CUN16535.1"/>
    <property type="molecule type" value="Genomic_DNA"/>
</dbReference>
<name>A0A173URB6_9FIRM</name>
<keyword evidence="1" id="KW-0175">Coiled coil</keyword>
<dbReference type="Proteomes" id="UP000449249">
    <property type="component" value="Unassembled WGS sequence"/>
</dbReference>
<feature type="region of interest" description="Disordered" evidence="2">
    <location>
        <begin position="36"/>
        <end position="61"/>
    </location>
</feature>
<evidence type="ECO:0000256" key="2">
    <source>
        <dbReference type="SAM" id="MobiDB-lite"/>
    </source>
</evidence>
<evidence type="ECO:0000256" key="1">
    <source>
        <dbReference type="SAM" id="Coils"/>
    </source>
</evidence>
<keyword evidence="3" id="KW-0472">Membrane</keyword>
<organism evidence="4 6">
    <name type="scientific">Dorea longicatena</name>
    <dbReference type="NCBI Taxonomy" id="88431"/>
    <lineage>
        <taxon>Bacteria</taxon>
        <taxon>Bacillati</taxon>
        <taxon>Bacillota</taxon>
        <taxon>Clostridia</taxon>
        <taxon>Lachnospirales</taxon>
        <taxon>Lachnospiraceae</taxon>
        <taxon>Dorea</taxon>
    </lineage>
</organism>
<evidence type="ECO:0000313" key="4">
    <source>
        <dbReference type="EMBL" id="CUN16535.1"/>
    </source>
</evidence>
<evidence type="ECO:0000256" key="3">
    <source>
        <dbReference type="SAM" id="Phobius"/>
    </source>
</evidence>
<evidence type="ECO:0008006" key="8">
    <source>
        <dbReference type="Google" id="ProtNLM"/>
    </source>
</evidence>
<protein>
    <recommendedName>
        <fullName evidence="8">Cell division protein FtsL</fullName>
    </recommendedName>
</protein>
<keyword evidence="3" id="KW-0812">Transmembrane</keyword>